<dbReference type="KEGG" id="lcal:ATTO_15010"/>
<name>A0AAU9D5C4_9ACTN</name>
<dbReference type="InterPro" id="IPR000551">
    <property type="entry name" value="MerR-type_HTH_dom"/>
</dbReference>
<dbReference type="AlphaFoldDB" id="A0AAU9D5C4"/>
<dbReference type="Proteomes" id="UP001431186">
    <property type="component" value="Chromosome"/>
</dbReference>
<dbReference type="GO" id="GO:0003677">
    <property type="term" value="F:DNA binding"/>
    <property type="evidence" value="ECO:0007669"/>
    <property type="project" value="InterPro"/>
</dbReference>
<proteinExistence type="predicted"/>
<feature type="domain" description="HTH merR-type" evidence="1">
    <location>
        <begin position="43"/>
        <end position="112"/>
    </location>
</feature>
<evidence type="ECO:0000313" key="3">
    <source>
        <dbReference type="Proteomes" id="UP001431186"/>
    </source>
</evidence>
<dbReference type="Pfam" id="PF13411">
    <property type="entry name" value="MerR_1"/>
    <property type="match status" value="1"/>
</dbReference>
<evidence type="ECO:0000259" key="1">
    <source>
        <dbReference type="Pfam" id="PF13411"/>
    </source>
</evidence>
<dbReference type="SUPFAM" id="SSF46955">
    <property type="entry name" value="Putative DNA-binding domain"/>
    <property type="match status" value="1"/>
</dbReference>
<evidence type="ECO:0000313" key="2">
    <source>
        <dbReference type="EMBL" id="BDC91629.1"/>
    </source>
</evidence>
<dbReference type="Gene3D" id="1.10.1660.10">
    <property type="match status" value="1"/>
</dbReference>
<dbReference type="GO" id="GO:0006355">
    <property type="term" value="P:regulation of DNA-templated transcription"/>
    <property type="evidence" value="ECO:0007669"/>
    <property type="project" value="InterPro"/>
</dbReference>
<reference evidence="2" key="1">
    <citation type="submission" date="2021-11" db="EMBL/GenBank/DDBJ databases">
        <title>Complete genome sequence of Atopobiaceae bacterium TOC12.</title>
        <authorList>
            <person name="Morinaga K."/>
            <person name="Kusada H."/>
            <person name="Tamaki H."/>
        </authorList>
    </citation>
    <scope>NUCLEOTIDE SEQUENCE</scope>
    <source>
        <strain evidence="2">TOC12</strain>
    </source>
</reference>
<dbReference type="EMBL" id="AP025285">
    <property type="protein sequence ID" value="BDC91629.1"/>
    <property type="molecule type" value="Genomic_DNA"/>
</dbReference>
<keyword evidence="3" id="KW-1185">Reference proteome</keyword>
<protein>
    <recommendedName>
        <fullName evidence="1">HTH merR-type domain-containing protein</fullName>
    </recommendedName>
</protein>
<dbReference type="CDD" id="cd00592">
    <property type="entry name" value="HTH_MerR-like"/>
    <property type="match status" value="1"/>
</dbReference>
<dbReference type="InterPro" id="IPR009061">
    <property type="entry name" value="DNA-bd_dom_put_sf"/>
</dbReference>
<organism evidence="2 3">
    <name type="scientific">Leptogranulimonas caecicola</name>
    <dbReference type="NCBI Taxonomy" id="2894156"/>
    <lineage>
        <taxon>Bacteria</taxon>
        <taxon>Bacillati</taxon>
        <taxon>Actinomycetota</taxon>
        <taxon>Coriobacteriia</taxon>
        <taxon>Coriobacteriales</taxon>
        <taxon>Kribbibacteriaceae</taxon>
        <taxon>Leptogranulimonas</taxon>
    </lineage>
</organism>
<accession>A0AAU9D5C4</accession>
<sequence>MDEKNLWGHKDRLLEACCSYIEQLGLDAGGESMGQSRRVGGWSISEVEALIGLSRRDIQRACYGGQGGVAILSPQDTTWGRRSYDLEDLAQLYVVKQYRRQGLSLPEVKAEIEEQKEAGKSIEDLLGVQVSRLKEQAEEVAGQLLQAEALLAAAKGDAGTSLEKLVSRHLGIRSALDPSLSTPPEKNPASSIEALLYTPGLIDSPGVALAMDVWLGPGSAEMLRSAAEAASLRTQSNGGEHEK</sequence>
<gene>
    <name evidence="2" type="ORF">ATTO_15010</name>
</gene>